<dbReference type="Pfam" id="PF00580">
    <property type="entry name" value="UvrD-helicase"/>
    <property type="match status" value="1"/>
</dbReference>
<protein>
    <submittedName>
        <fullName evidence="5">Helicase IV</fullName>
        <ecNumber evidence="5">3.6.4.12</ecNumber>
    </submittedName>
</protein>
<dbReference type="EMBL" id="AP017312">
    <property type="protein sequence ID" value="BAU25963.1"/>
    <property type="molecule type" value="Genomic_DNA"/>
</dbReference>
<dbReference type="InterPro" id="IPR000212">
    <property type="entry name" value="DNA_helicase_UvrD/REP"/>
</dbReference>
<keyword evidence="3 5" id="KW-0347">Helicase</keyword>
<dbReference type="SUPFAM" id="SSF52540">
    <property type="entry name" value="P-loop containing nucleoside triphosphate hydrolases"/>
    <property type="match status" value="1"/>
</dbReference>
<dbReference type="Proteomes" id="UP000217696">
    <property type="component" value="Chromosome"/>
</dbReference>
<dbReference type="InterPro" id="IPR048228">
    <property type="entry name" value="HelD_bacillota"/>
</dbReference>
<reference evidence="5 6" key="1">
    <citation type="submission" date="2015-12" db="EMBL/GenBank/DDBJ databases">
        <title>Genome sequence of Aneurinibacillus soli.</title>
        <authorList>
            <person name="Lee J.S."/>
            <person name="Lee K.C."/>
            <person name="Kim K.K."/>
            <person name="Lee B.W."/>
        </authorList>
    </citation>
    <scope>NUCLEOTIDE SEQUENCE [LARGE SCALE GENOMIC DNA]</scope>
    <source>
        <strain evidence="5 6">CB4</strain>
    </source>
</reference>
<gene>
    <name evidence="5" type="primary">helD</name>
    <name evidence="5" type="ORF">CB4_00014</name>
</gene>
<keyword evidence="4" id="KW-0067">ATP-binding</keyword>
<evidence type="ECO:0000256" key="3">
    <source>
        <dbReference type="ARBA" id="ARBA00022806"/>
    </source>
</evidence>
<keyword evidence="1" id="KW-0547">Nucleotide-binding</keyword>
<name>A0A0U4WAL4_9BACL</name>
<dbReference type="InterPro" id="IPR027417">
    <property type="entry name" value="P-loop_NTPase"/>
</dbReference>
<dbReference type="PROSITE" id="PS51198">
    <property type="entry name" value="UVRD_HELICASE_ATP_BIND"/>
    <property type="match status" value="1"/>
</dbReference>
<dbReference type="Gene3D" id="3.40.50.300">
    <property type="entry name" value="P-loop containing nucleotide triphosphate hydrolases"/>
    <property type="match status" value="3"/>
</dbReference>
<dbReference type="PANTHER" id="PTHR11070:SF17">
    <property type="entry name" value="DNA HELICASE IV"/>
    <property type="match status" value="1"/>
</dbReference>
<evidence type="ECO:0000313" key="5">
    <source>
        <dbReference type="EMBL" id="BAU25963.1"/>
    </source>
</evidence>
<evidence type="ECO:0000256" key="4">
    <source>
        <dbReference type="ARBA" id="ARBA00022840"/>
    </source>
</evidence>
<evidence type="ECO:0000256" key="1">
    <source>
        <dbReference type="ARBA" id="ARBA00022741"/>
    </source>
</evidence>
<accession>A0A0U4WAL4</accession>
<keyword evidence="6" id="KW-1185">Reference proteome</keyword>
<dbReference type="PANTHER" id="PTHR11070">
    <property type="entry name" value="UVRD / RECB / PCRA DNA HELICASE FAMILY MEMBER"/>
    <property type="match status" value="1"/>
</dbReference>
<evidence type="ECO:0000313" key="6">
    <source>
        <dbReference type="Proteomes" id="UP000217696"/>
    </source>
</evidence>
<dbReference type="GO" id="GO:0016787">
    <property type="term" value="F:hydrolase activity"/>
    <property type="evidence" value="ECO:0007669"/>
    <property type="project" value="UniProtKB-UniRule"/>
</dbReference>
<dbReference type="NCBIfam" id="NF041464">
    <property type="entry name" value="HelD_BACSU"/>
    <property type="match status" value="1"/>
</dbReference>
<sequence>MSKQEWQEEQQRVDQVTDKISRQINILQQEVGDIQTEVVDIRKNFWDDVTVNFDDVHEAAETYASMKQQAEVLSERERSYQHARERLRTLHRLEQSPYFGRIDFTEEGEQTERIYLGLASFQEENGQEFLVYDWRAPISSLYYDYSPGPAQYQAPSGTISGVMELKRQYVIRDGRILSLFDTVITIGDELLQEVLGRQANTQMKSIVATIQKEQNQIIRNERSRLLLVQGAAGSGKTSAALQRVAYLLYRYRNTLQAEQIVLFSPNQLFNSYISTVLPELGEKNMQQVTFQEYLQRRLGKIFALEDPFMQMEYVLTAEEDPAYDIRMAGIRYKADQAFVAMIEQYAAFLSREGMLFKDITFRGKTLVSAAHMTEQFYKLDAALQIPDRMNLLVEWLLQEIKQAMRKELTEQWVEDEIELLDKEAYLQAYKKLRKKRRYTGDTFDDFEREKKQLAKMVVQERFKPLRRRVKRMRFIDMKAMYERLFADPEYVSHFAPDAVLPEQWADICAQTKERIVRTELAYEDATPYLYLQELVEGFQSNTSIKHVFIDEAQDYSAFQFAFIKRLFPRSKMTVLGDSNQAIYAHARFGIGVSSLSSLYESEQTEKITLTRSYRSTRQIVEFTREFVGGSGEIEPFNREGSKPTVIQVANMEDLAAQVTERIQALQIEGHRTIAVICKTAEESRQAYEALRVALPIRLIGKETGVFETGTLIIPSYLAKGVEFDAVIIYNGSKSQYGRESERKLFYTACTRAMHELYICCSGEMSPFIREASADTYNYISGM</sequence>
<dbReference type="GO" id="GO:0003677">
    <property type="term" value="F:DNA binding"/>
    <property type="evidence" value="ECO:0007669"/>
    <property type="project" value="InterPro"/>
</dbReference>
<dbReference type="GO" id="GO:0000725">
    <property type="term" value="P:recombinational repair"/>
    <property type="evidence" value="ECO:0007669"/>
    <property type="project" value="TreeGrafter"/>
</dbReference>
<proteinExistence type="predicted"/>
<dbReference type="GO" id="GO:0005829">
    <property type="term" value="C:cytosol"/>
    <property type="evidence" value="ECO:0007669"/>
    <property type="project" value="TreeGrafter"/>
</dbReference>
<dbReference type="InterPro" id="IPR027785">
    <property type="entry name" value="UvrD-like_helicase_C"/>
</dbReference>
<keyword evidence="2 5" id="KW-0378">Hydrolase</keyword>
<dbReference type="EC" id="3.6.4.12" evidence="5"/>
<dbReference type="GO" id="GO:0043138">
    <property type="term" value="F:3'-5' DNA helicase activity"/>
    <property type="evidence" value="ECO:0007669"/>
    <property type="project" value="TreeGrafter"/>
</dbReference>
<dbReference type="InterPro" id="IPR014016">
    <property type="entry name" value="UvrD-like_ATP-bd"/>
</dbReference>
<dbReference type="AlphaFoldDB" id="A0A0U4WAL4"/>
<dbReference type="Pfam" id="PF13538">
    <property type="entry name" value="UvrD_C_2"/>
    <property type="match status" value="1"/>
</dbReference>
<dbReference type="KEGG" id="asoc:CB4_00014"/>
<dbReference type="GO" id="GO:0005524">
    <property type="term" value="F:ATP binding"/>
    <property type="evidence" value="ECO:0007669"/>
    <property type="project" value="UniProtKB-UniRule"/>
</dbReference>
<evidence type="ECO:0000256" key="2">
    <source>
        <dbReference type="ARBA" id="ARBA00022801"/>
    </source>
</evidence>
<organism evidence="5 6">
    <name type="scientific">Aneurinibacillus soli</name>
    <dbReference type="NCBI Taxonomy" id="1500254"/>
    <lineage>
        <taxon>Bacteria</taxon>
        <taxon>Bacillati</taxon>
        <taxon>Bacillota</taxon>
        <taxon>Bacilli</taxon>
        <taxon>Bacillales</taxon>
        <taxon>Paenibacillaceae</taxon>
        <taxon>Aneurinibacillus group</taxon>
        <taxon>Aneurinibacillus</taxon>
    </lineage>
</organism>